<dbReference type="AlphaFoldDB" id="E2CZH1"/>
<dbReference type="SUPFAM" id="SSF52058">
    <property type="entry name" value="L domain-like"/>
    <property type="match status" value="1"/>
</dbReference>
<dbReference type="EMBL" id="GQ409824">
    <property type="protein sequence ID" value="ACU00676.1"/>
    <property type="molecule type" value="Genomic_DNA"/>
</dbReference>
<dbReference type="Gene3D" id="3.80.10.10">
    <property type="entry name" value="Ribonuclease Inhibitor"/>
    <property type="match status" value="1"/>
</dbReference>
<dbReference type="InterPro" id="IPR044974">
    <property type="entry name" value="Disease_R_plants"/>
</dbReference>
<feature type="region of interest" description="Disordered" evidence="3">
    <location>
        <begin position="588"/>
        <end position="607"/>
    </location>
</feature>
<evidence type="ECO:0000256" key="1">
    <source>
        <dbReference type="ARBA" id="ARBA00022737"/>
    </source>
</evidence>
<feature type="region of interest" description="Disordered" evidence="3">
    <location>
        <begin position="655"/>
        <end position="697"/>
    </location>
</feature>
<accession>E2CZH1</accession>
<dbReference type="GO" id="GO:0002758">
    <property type="term" value="P:innate immune response-activating signaling pathway"/>
    <property type="evidence" value="ECO:0007669"/>
    <property type="project" value="UniProtKB-ARBA"/>
</dbReference>
<dbReference type="Pfam" id="PF23559">
    <property type="entry name" value="WHD_DRP"/>
    <property type="match status" value="1"/>
</dbReference>
<dbReference type="InterPro" id="IPR058922">
    <property type="entry name" value="WHD_DRP"/>
</dbReference>
<dbReference type="InterPro" id="IPR036388">
    <property type="entry name" value="WH-like_DNA-bd_sf"/>
</dbReference>
<dbReference type="Gene3D" id="1.10.10.10">
    <property type="entry name" value="Winged helix-like DNA-binding domain superfamily/Winged helix DNA-binding domain"/>
    <property type="match status" value="1"/>
</dbReference>
<dbReference type="InterPro" id="IPR055414">
    <property type="entry name" value="LRR_R13L4/SHOC2-like"/>
</dbReference>
<name>E2CZH1_TRITD</name>
<dbReference type="GO" id="GO:0009626">
    <property type="term" value="P:plant-type hypersensitive response"/>
    <property type="evidence" value="ECO:0007669"/>
    <property type="project" value="UniProtKB-ARBA"/>
</dbReference>
<feature type="compositionally biased region" description="Basic residues" evidence="3">
    <location>
        <begin position="466"/>
        <end position="480"/>
    </location>
</feature>
<feature type="compositionally biased region" description="Basic residues" evidence="3">
    <location>
        <begin position="686"/>
        <end position="697"/>
    </location>
</feature>
<dbReference type="InterPro" id="IPR032675">
    <property type="entry name" value="LRR_dom_sf"/>
</dbReference>
<evidence type="ECO:0000256" key="2">
    <source>
        <dbReference type="ARBA" id="ARBA00022821"/>
    </source>
</evidence>
<proteinExistence type="predicted"/>
<evidence type="ECO:0000259" key="5">
    <source>
        <dbReference type="Pfam" id="PF23598"/>
    </source>
</evidence>
<dbReference type="Gene3D" id="1.10.8.430">
    <property type="entry name" value="Helical domain of apoptotic protease-activating factors"/>
    <property type="match status" value="1"/>
</dbReference>
<dbReference type="InterPro" id="IPR042197">
    <property type="entry name" value="Apaf_helical"/>
</dbReference>
<feature type="domain" description="Disease resistance protein winged helix" evidence="4">
    <location>
        <begin position="185"/>
        <end position="256"/>
    </location>
</feature>
<keyword evidence="2" id="KW-0611">Plant defense</keyword>
<dbReference type="GO" id="GO:0042742">
    <property type="term" value="P:defense response to bacterium"/>
    <property type="evidence" value="ECO:0007669"/>
    <property type="project" value="UniProtKB-ARBA"/>
</dbReference>
<dbReference type="InterPro" id="IPR027417">
    <property type="entry name" value="P-loop_NTPase"/>
</dbReference>
<dbReference type="PANTHER" id="PTHR23155">
    <property type="entry name" value="DISEASE RESISTANCE PROTEIN RP"/>
    <property type="match status" value="1"/>
</dbReference>
<dbReference type="Pfam" id="PF23598">
    <property type="entry name" value="LRR_14"/>
    <property type="match status" value="1"/>
</dbReference>
<organism evidence="6">
    <name type="scientific">Triticum turgidum subsp. durum</name>
    <name type="common">Durum wheat</name>
    <name type="synonym">Triticum durum</name>
    <dbReference type="NCBI Taxonomy" id="4567"/>
    <lineage>
        <taxon>Eukaryota</taxon>
        <taxon>Viridiplantae</taxon>
        <taxon>Streptophyta</taxon>
        <taxon>Embryophyta</taxon>
        <taxon>Tracheophyta</taxon>
        <taxon>Spermatophyta</taxon>
        <taxon>Magnoliopsida</taxon>
        <taxon>Liliopsida</taxon>
        <taxon>Poales</taxon>
        <taxon>Poaceae</taxon>
        <taxon>BOP clade</taxon>
        <taxon>Pooideae</taxon>
        <taxon>Triticodae</taxon>
        <taxon>Triticeae</taxon>
        <taxon>Triticinae</taxon>
        <taxon>Triticum</taxon>
    </lineage>
</organism>
<sequence>MASDREAGLMSGPTCGPTDHFETNKNERIGTVVVVVADHVYKAVKTNFSISAWIIVSSSYQVEDLLKQTASELGVAIGVTNTNRNLVQLFCNEAFWNNENKTCPEELEALGKMFLNKCGGLPIAIACVGRLLSCRHPTYSQCESLYKELELQLSNNVILNVNIVLKVSLEDLPTDLKNCFLHCTIFPEDYLFRRKVVIRHWIAAGYIKEAGSKTLEEVAAGYLNELVNRSLLQVVQRNPCGRVRRCRMHDIIRVLALAKSEEESFCQVYNGSRPFSSENTRRLSVQSTNMELLTPLLCATSLRSLHVFQSHLRIDSLEAFLKPFKLLSTLDLQGVRIKRLPEMVFNLFNLRFLGLRETLIEYLPKEIGRLQNLKVLDAYFAMLSALPVEVTTLWKLKYLYVVTIPTGAYKRVLTFEGIQVPKGIGSLTDLLALQAIEVSNEVLYQLGCLTKLRGATGLPQPPPMRPGRRRGRARPPRRARSVQGENGSSDLRPGEGSPQGSAVHSGCRGVEGSQVEPPGCNRSSTQQGGVEATHRRFLGLVRHELDAIHLEHPDGVAPTTVGSAGVEVAGVLVPLRHRLALPTLTPVGRLPRNRGRQLEPGVTPPPLFGHGKPPALLPEVYPVNQKLAVVIENRNEFVLSFSYLGRKPEAFLLTSEAGRGAGKRGARVQEGKTEGRNPGSRSHDVSKKKRPARGRRD</sequence>
<feature type="domain" description="Disease resistance R13L4/SHOC-2-like LRR" evidence="5">
    <location>
        <begin position="302"/>
        <end position="453"/>
    </location>
</feature>
<feature type="compositionally biased region" description="Basic and acidic residues" evidence="3">
    <location>
        <begin position="667"/>
        <end position="685"/>
    </location>
</feature>
<dbReference type="PANTHER" id="PTHR23155:SF931">
    <property type="entry name" value="OS01G0547000 PROTEIN"/>
    <property type="match status" value="1"/>
</dbReference>
<evidence type="ECO:0000313" key="6">
    <source>
        <dbReference type="EMBL" id="ACU00676.1"/>
    </source>
</evidence>
<dbReference type="SUPFAM" id="SSF52540">
    <property type="entry name" value="P-loop containing nucleoside triphosphate hydrolases"/>
    <property type="match status" value="1"/>
</dbReference>
<evidence type="ECO:0000256" key="3">
    <source>
        <dbReference type="SAM" id="MobiDB-lite"/>
    </source>
</evidence>
<protein>
    <submittedName>
        <fullName evidence="6">NB-ARC-domain containing protein</fullName>
    </submittedName>
</protein>
<feature type="region of interest" description="Disordered" evidence="3">
    <location>
        <begin position="455"/>
        <end position="530"/>
    </location>
</feature>
<evidence type="ECO:0000259" key="4">
    <source>
        <dbReference type="Pfam" id="PF23559"/>
    </source>
</evidence>
<keyword evidence="1" id="KW-0677">Repeat</keyword>
<reference evidence="6" key="1">
    <citation type="submission" date="2009-07" db="EMBL/GenBank/DDBJ databases">
        <title>Recent insertion of a 52kb mitochondrial DNA segment in the wheat lineage.</title>
        <authorList>
            <person name="Zhang J."/>
            <person name="Jia J."/>
            <person name="Breen J."/>
            <person name="Appels R."/>
            <person name="Kong X."/>
        </authorList>
    </citation>
    <scope>NUCLEOTIDE SEQUENCE</scope>
</reference>
<dbReference type="FunFam" id="1.10.10.10:FF:000322">
    <property type="entry name" value="Probable disease resistance protein At1g63360"/>
    <property type="match status" value="1"/>
</dbReference>
<feature type="region of interest" description="Disordered" evidence="3">
    <location>
        <begin position="1"/>
        <end position="22"/>
    </location>
</feature>
<dbReference type="GO" id="GO:0043531">
    <property type="term" value="F:ADP binding"/>
    <property type="evidence" value="ECO:0007669"/>
    <property type="project" value="InterPro"/>
</dbReference>